<dbReference type="WBParaSite" id="JU765_v2.g15330.t1">
    <property type="protein sequence ID" value="JU765_v2.g15330.t1"/>
    <property type="gene ID" value="JU765_v2.g15330"/>
</dbReference>
<accession>A0AC34QDL8</accession>
<organism evidence="1 2">
    <name type="scientific">Panagrolaimus sp. JU765</name>
    <dbReference type="NCBI Taxonomy" id="591449"/>
    <lineage>
        <taxon>Eukaryota</taxon>
        <taxon>Metazoa</taxon>
        <taxon>Ecdysozoa</taxon>
        <taxon>Nematoda</taxon>
        <taxon>Chromadorea</taxon>
        <taxon>Rhabditida</taxon>
        <taxon>Tylenchina</taxon>
        <taxon>Panagrolaimomorpha</taxon>
        <taxon>Panagrolaimoidea</taxon>
        <taxon>Panagrolaimidae</taxon>
        <taxon>Panagrolaimus</taxon>
    </lineage>
</organism>
<sequence>MPQLVKSSTEFFELEEAKARILTKEEIHRGFEAAIKIYTETIDKYCDYDKVLPKNEQLKLQAIIVKLRCLNRRSNLRTKLAADLADSKRADVEKKHLTLQNLEMEIEHLERSIDDLKAVESTDLELVSVEEFLERRNMSKQDFEMMSEHEQQMSLMSLELELRKEYLKEIEELRNQVTEKENQLEEKERKMDAILPQINQVRKLMQPVLQALDLHSVTPAHLERTARSHYLPPQLSSLYVNVTVYNKINDIPLKYTCSGSIEDALHFEKAHKAEINIKEGEEVLPSEAEEEDDELMDVDMPDSRITRQKEEEVLTHFKQKQKVFQPHPISFSTEVPGENKANLVFNYFPELEIVTVKSILKLKATYEPFLDAETILDELYIGDDGSEYPLESAAILQSIAGTKMAELVKNYGKPYKFVQQMCLVPSERETDELRNDRFKFFLKTIIRMGDRIKTRSVLDVTFRNAAAERPLETLPEEMKKLIPQRDMCKLAKLNPIKPEDITITSLSKRQQAIIEKLKETGQLQNGFQFICAVDQQGSTKIYAIFHIPRSYPDQSSMVLLVPTETEKFEYSAALEVKKLF</sequence>
<evidence type="ECO:0000313" key="1">
    <source>
        <dbReference type="Proteomes" id="UP000887576"/>
    </source>
</evidence>
<dbReference type="Proteomes" id="UP000887576">
    <property type="component" value="Unplaced"/>
</dbReference>
<evidence type="ECO:0000313" key="2">
    <source>
        <dbReference type="WBParaSite" id="JU765_v2.g15330.t1"/>
    </source>
</evidence>
<protein>
    <submittedName>
        <fullName evidence="2">Uncharacterized protein</fullName>
    </submittedName>
</protein>
<proteinExistence type="predicted"/>
<name>A0AC34QDL8_9BILA</name>
<reference evidence="2" key="1">
    <citation type="submission" date="2022-11" db="UniProtKB">
        <authorList>
            <consortium name="WormBaseParasite"/>
        </authorList>
    </citation>
    <scope>IDENTIFICATION</scope>
</reference>